<dbReference type="InterPro" id="IPR016112">
    <property type="entry name" value="VP_dsDNA_II"/>
</dbReference>
<accession>A0A6C0DVJ3</accession>
<evidence type="ECO:0000313" key="3">
    <source>
        <dbReference type="EMBL" id="QHT20471.1"/>
    </source>
</evidence>
<dbReference type="Pfam" id="PF04451">
    <property type="entry name" value="Capsid_NCLDV"/>
    <property type="match status" value="1"/>
</dbReference>
<organism evidence="3">
    <name type="scientific">viral metagenome</name>
    <dbReference type="NCBI Taxonomy" id="1070528"/>
    <lineage>
        <taxon>unclassified sequences</taxon>
        <taxon>metagenomes</taxon>
        <taxon>organismal metagenomes</taxon>
    </lineage>
</organism>
<dbReference type="AlphaFoldDB" id="A0A6C0DVJ3"/>
<dbReference type="Gene3D" id="2.70.9.10">
    <property type="entry name" value="Adenovirus Type 2 Hexon, domain 4"/>
    <property type="match status" value="1"/>
</dbReference>
<feature type="domain" description="Major capsid protein N-terminal" evidence="2">
    <location>
        <begin position="27"/>
        <end position="223"/>
    </location>
</feature>
<evidence type="ECO:0000259" key="2">
    <source>
        <dbReference type="Pfam" id="PF16903"/>
    </source>
</evidence>
<dbReference type="GO" id="GO:0005198">
    <property type="term" value="F:structural molecule activity"/>
    <property type="evidence" value="ECO:0007669"/>
    <property type="project" value="InterPro"/>
</dbReference>
<dbReference type="InterPro" id="IPR031654">
    <property type="entry name" value="Capsid_N"/>
</dbReference>
<evidence type="ECO:0000259" key="1">
    <source>
        <dbReference type="Pfam" id="PF04451"/>
    </source>
</evidence>
<dbReference type="Gene3D" id="2.70.9.20">
    <property type="entry name" value="Major capsid protein Vp54"/>
    <property type="match status" value="1"/>
</dbReference>
<dbReference type="Pfam" id="PF16903">
    <property type="entry name" value="Capsid_N"/>
    <property type="match status" value="1"/>
</dbReference>
<dbReference type="InterPro" id="IPR038519">
    <property type="entry name" value="MCP_C_sf"/>
</dbReference>
<proteinExistence type="predicted"/>
<dbReference type="EMBL" id="MN739677">
    <property type="protein sequence ID" value="QHT20471.1"/>
    <property type="molecule type" value="Genomic_DNA"/>
</dbReference>
<reference evidence="3" key="1">
    <citation type="journal article" date="2020" name="Nature">
        <title>Giant virus diversity and host interactions through global metagenomics.</title>
        <authorList>
            <person name="Schulz F."/>
            <person name="Roux S."/>
            <person name="Paez-Espino D."/>
            <person name="Jungbluth S."/>
            <person name="Walsh D.A."/>
            <person name="Denef V.J."/>
            <person name="McMahon K.D."/>
            <person name="Konstantinidis K.T."/>
            <person name="Eloe-Fadrosh E.A."/>
            <person name="Kyrpides N.C."/>
            <person name="Woyke T."/>
        </authorList>
    </citation>
    <scope>NUCLEOTIDE SEQUENCE</scope>
    <source>
        <strain evidence="3">GVMAG-M-3300023174-60</strain>
    </source>
</reference>
<dbReference type="SUPFAM" id="SSF49749">
    <property type="entry name" value="Group II dsDNA viruses VP"/>
    <property type="match status" value="2"/>
</dbReference>
<sequence>MVASLLKVISSGIQDERLAFKHTLFPFKKIWIKAGRFTTQWGRLDFENTPTFGNTAYFRILRKGHLVTRLFLVAQMPDIYSTQKAAEDAQPLSTIYPKFGWTNSLGHALVEQLTLDIAAARVETIDSRLLEILDEFNTPLEKVPIVNELIKRKDHGFTQQSFGWPPTPVQLTPPIPYNETVIVPLPFWFTRGDFGCALPIDAIPMDEVRVGITFRNLNGCYYTDTHVPNTSLEPGTSLWTLPGSNFYTAPPQAPPLNPGNPILNANGTPIQMPLNLQLGECYILAEYVYLDQNEANRFRLADLQMPVVQHYAMNPFQTRSLPTARIRLDIPNPTRDIFFMLNRQEAPRYNAYFLGTRDLTGNANTLPDGTNTPWWPDALGLYAQSPSSFLRPGFSLSDSEPLLGYELDYEGNLVRFRTQGPALFRSVLPSYEQRKTPWVNRYYYNLPLAIQNGFTPFSRPQGEANLDKIVNRDLVLQLRPIRGNIGGTVVPSYVVHIYAATYNILRIYGGRAGMMFAY</sequence>
<dbReference type="InterPro" id="IPR007542">
    <property type="entry name" value="MCP_C"/>
</dbReference>
<protein>
    <submittedName>
        <fullName evidence="3">Uncharacterized protein</fullName>
    </submittedName>
</protein>
<feature type="domain" description="Major capsid protein C-terminal" evidence="1">
    <location>
        <begin position="306"/>
        <end position="513"/>
    </location>
</feature>
<name>A0A6C0DVJ3_9ZZZZ</name>